<feature type="compositionally biased region" description="Low complexity" evidence="1">
    <location>
        <begin position="1"/>
        <end position="21"/>
    </location>
</feature>
<dbReference type="Proteomes" id="UP000095751">
    <property type="component" value="Unassembled WGS sequence"/>
</dbReference>
<organism evidence="2 3">
    <name type="scientific">Fragilariopsis cylindrus CCMP1102</name>
    <dbReference type="NCBI Taxonomy" id="635003"/>
    <lineage>
        <taxon>Eukaryota</taxon>
        <taxon>Sar</taxon>
        <taxon>Stramenopiles</taxon>
        <taxon>Ochrophyta</taxon>
        <taxon>Bacillariophyta</taxon>
        <taxon>Bacillariophyceae</taxon>
        <taxon>Bacillariophycidae</taxon>
        <taxon>Bacillariales</taxon>
        <taxon>Bacillariaceae</taxon>
        <taxon>Fragilariopsis</taxon>
    </lineage>
</organism>
<sequence>MIFMTTRKGSNRSNRTTRSNSDCVVVKGGRENNRNKRRRTTASKSTVDEESNSTIDATVVGAQNPYIEKESNELPTPLELSKELCKIVDTDRYSRQECLCALENLNNWTLTEDPDFFKWFDIHAGAVKVLDFLTETMKDPECVGVVRFKCIENAAYVITGFCYQGEKGVNKDITTKIATTLVNYDGINTLIKASEEYTGEDVRQLEAVHSVWLALRNIAAKKDVMVDVINTDQAIALFDAGIDVISQLKSVDGSTAAKILLQVFSVLKYIILDNYISKEYFQDEQIFSKCLEVFKNGETRTCGYEILLEYATRFFRSCHQKDLLDQSSDYEMLLPLLVICLKTFSSNHRIQRISITLLCGACDMVHGRKIVERSGVMEPLAALLASSNIRETVKNRVRATIHYISAP</sequence>
<keyword evidence="3" id="KW-1185">Reference proteome</keyword>
<name>A0A1E7FTT6_9STRA</name>
<dbReference type="AlphaFoldDB" id="A0A1E7FTT6"/>
<dbReference type="SUPFAM" id="SSF48371">
    <property type="entry name" value="ARM repeat"/>
    <property type="match status" value="1"/>
</dbReference>
<protein>
    <recommendedName>
        <fullName evidence="4">ARM repeat-containing protein</fullName>
    </recommendedName>
</protein>
<gene>
    <name evidence="2" type="ORF">FRACYDRAFT_235142</name>
</gene>
<accession>A0A1E7FTT6</accession>
<dbReference type="KEGG" id="fcy:FRACYDRAFT_235142"/>
<dbReference type="InterPro" id="IPR011989">
    <property type="entry name" value="ARM-like"/>
</dbReference>
<dbReference type="OrthoDB" id="53260at2759"/>
<proteinExistence type="predicted"/>
<evidence type="ECO:0000313" key="2">
    <source>
        <dbReference type="EMBL" id="OEU21515.1"/>
    </source>
</evidence>
<dbReference type="Gene3D" id="1.25.10.10">
    <property type="entry name" value="Leucine-rich Repeat Variant"/>
    <property type="match status" value="1"/>
</dbReference>
<feature type="region of interest" description="Disordered" evidence="1">
    <location>
        <begin position="1"/>
        <end position="52"/>
    </location>
</feature>
<dbReference type="InParanoid" id="A0A1E7FTT6"/>
<reference evidence="2 3" key="1">
    <citation type="submission" date="2016-09" db="EMBL/GenBank/DDBJ databases">
        <title>Extensive genetic diversity and differential bi-allelic expression allows diatom success in the polar Southern Ocean.</title>
        <authorList>
            <consortium name="DOE Joint Genome Institute"/>
            <person name="Mock T."/>
            <person name="Otillar R.P."/>
            <person name="Strauss J."/>
            <person name="Dupont C."/>
            <person name="Frickenhaus S."/>
            <person name="Maumus F."/>
            <person name="Mcmullan M."/>
            <person name="Sanges R."/>
            <person name="Schmutz J."/>
            <person name="Toseland A."/>
            <person name="Valas R."/>
            <person name="Veluchamy A."/>
            <person name="Ward B.J."/>
            <person name="Allen A."/>
            <person name="Barry K."/>
            <person name="Falciatore A."/>
            <person name="Ferrante M."/>
            <person name="Fortunato A.E."/>
            <person name="Gloeckner G."/>
            <person name="Gruber A."/>
            <person name="Hipkin R."/>
            <person name="Janech M."/>
            <person name="Kroth P."/>
            <person name="Leese F."/>
            <person name="Lindquist E."/>
            <person name="Lyon B.R."/>
            <person name="Martin J."/>
            <person name="Mayer C."/>
            <person name="Parker M."/>
            <person name="Quesneville H."/>
            <person name="Raymond J."/>
            <person name="Uhlig C."/>
            <person name="Valentin K.U."/>
            <person name="Worden A.Z."/>
            <person name="Armbrust E.V."/>
            <person name="Bowler C."/>
            <person name="Green B."/>
            <person name="Moulton V."/>
            <person name="Van Oosterhout C."/>
            <person name="Grigoriev I."/>
        </authorList>
    </citation>
    <scope>NUCLEOTIDE SEQUENCE [LARGE SCALE GENOMIC DNA]</scope>
    <source>
        <strain evidence="2 3">CCMP1102</strain>
    </source>
</reference>
<evidence type="ECO:0000313" key="3">
    <source>
        <dbReference type="Proteomes" id="UP000095751"/>
    </source>
</evidence>
<evidence type="ECO:0000256" key="1">
    <source>
        <dbReference type="SAM" id="MobiDB-lite"/>
    </source>
</evidence>
<evidence type="ECO:0008006" key="4">
    <source>
        <dbReference type="Google" id="ProtNLM"/>
    </source>
</evidence>
<dbReference type="EMBL" id="KV784354">
    <property type="protein sequence ID" value="OEU21515.1"/>
    <property type="molecule type" value="Genomic_DNA"/>
</dbReference>
<dbReference type="InterPro" id="IPR016024">
    <property type="entry name" value="ARM-type_fold"/>
</dbReference>